<proteinExistence type="inferred from homology"/>
<dbReference type="Pfam" id="PF04359">
    <property type="entry name" value="DUF493"/>
    <property type="match status" value="1"/>
</dbReference>
<name>A0A368NFC7_9GAMM</name>
<evidence type="ECO:0000313" key="3">
    <source>
        <dbReference type="EMBL" id="RCU48810.1"/>
    </source>
</evidence>
<dbReference type="GO" id="GO:0005829">
    <property type="term" value="C:cytosol"/>
    <property type="evidence" value="ECO:0007669"/>
    <property type="project" value="TreeGrafter"/>
</dbReference>
<comment type="caution">
    <text evidence="3">The sequence shown here is derived from an EMBL/GenBank/DDBJ whole genome shotgun (WGS) entry which is preliminary data.</text>
</comment>
<organism evidence="3 4">
    <name type="scientific">Corallincola holothuriorum</name>
    <dbReference type="NCBI Taxonomy" id="2282215"/>
    <lineage>
        <taxon>Bacteria</taxon>
        <taxon>Pseudomonadati</taxon>
        <taxon>Pseudomonadota</taxon>
        <taxon>Gammaproteobacteria</taxon>
        <taxon>Alteromonadales</taxon>
        <taxon>Psychromonadaceae</taxon>
        <taxon>Corallincola</taxon>
    </lineage>
</organism>
<dbReference type="PANTHER" id="PTHR38036">
    <property type="entry name" value="UPF0250 PROTEIN YBED"/>
    <property type="match status" value="1"/>
</dbReference>
<evidence type="ECO:0000256" key="1">
    <source>
        <dbReference type="ARBA" id="ARBA00008460"/>
    </source>
</evidence>
<keyword evidence="4" id="KW-1185">Reference proteome</keyword>
<accession>A0A368NFC7</accession>
<comment type="similarity">
    <text evidence="1 2">Belongs to the UPF0250 family.</text>
</comment>
<gene>
    <name evidence="3" type="ORF">DU002_13560</name>
</gene>
<dbReference type="NCBIfam" id="NF003447">
    <property type="entry name" value="PRK04998.1"/>
    <property type="match status" value="1"/>
</dbReference>
<evidence type="ECO:0000256" key="2">
    <source>
        <dbReference type="HAMAP-Rule" id="MF_00659"/>
    </source>
</evidence>
<dbReference type="OrthoDB" id="9793424at2"/>
<dbReference type="HAMAP" id="MF_00659">
    <property type="entry name" value="UPF0250"/>
    <property type="match status" value="1"/>
</dbReference>
<reference evidence="3 4" key="1">
    <citation type="submission" date="2018-07" db="EMBL/GenBank/DDBJ databases">
        <title>Corallincola holothuriorum sp. nov., a new facultative anaerobe isolated from sea cucumber Apostichopus japonicus.</title>
        <authorList>
            <person name="Xia H."/>
        </authorList>
    </citation>
    <scope>NUCLEOTIDE SEQUENCE [LARGE SCALE GENOMIC DNA]</scope>
    <source>
        <strain evidence="3 4">C4</strain>
    </source>
</reference>
<evidence type="ECO:0000313" key="4">
    <source>
        <dbReference type="Proteomes" id="UP000252558"/>
    </source>
</evidence>
<dbReference type="InterPro" id="IPR007454">
    <property type="entry name" value="UPF0250_YbeD-like"/>
</dbReference>
<dbReference type="Proteomes" id="UP000252558">
    <property type="component" value="Unassembled WGS sequence"/>
</dbReference>
<dbReference type="SUPFAM" id="SSF117991">
    <property type="entry name" value="YbeD/HP0495-like"/>
    <property type="match status" value="1"/>
</dbReference>
<sequence length="87" mass="9608">MKVNFDELVEFPSVFPFKVMGLADPKLPERVVSAVQKHAPGDYTTTVRPSSKGNYHAVSIRVTVTSQTHIEALYKALGEIEGVKHVL</sequence>
<dbReference type="Gene3D" id="3.30.70.260">
    <property type="match status" value="1"/>
</dbReference>
<dbReference type="InterPro" id="IPR027471">
    <property type="entry name" value="YbeD-like_sf"/>
</dbReference>
<dbReference type="PANTHER" id="PTHR38036:SF1">
    <property type="entry name" value="UPF0250 PROTEIN YBED"/>
    <property type="match status" value="1"/>
</dbReference>
<protein>
    <recommendedName>
        <fullName evidence="2">UPF0250 protein DU002_13560</fullName>
    </recommendedName>
</protein>
<dbReference type="EMBL" id="QPID01000008">
    <property type="protein sequence ID" value="RCU48810.1"/>
    <property type="molecule type" value="Genomic_DNA"/>
</dbReference>
<dbReference type="AlphaFoldDB" id="A0A368NFC7"/>